<feature type="domain" description="Trichohyalin-plectin-homology" evidence="9">
    <location>
        <begin position="245"/>
        <end position="477"/>
    </location>
</feature>
<evidence type="ECO:0000313" key="10">
    <source>
        <dbReference type="EMBL" id="UYV73883.1"/>
    </source>
</evidence>
<evidence type="ECO:0000259" key="8">
    <source>
        <dbReference type="Pfam" id="PF00078"/>
    </source>
</evidence>
<feature type="coiled-coil region" evidence="7">
    <location>
        <begin position="328"/>
        <end position="429"/>
    </location>
</feature>
<name>A0ABY6KYU0_9ARAC</name>
<evidence type="ECO:0000256" key="6">
    <source>
        <dbReference type="ARBA" id="ARBA00033773"/>
    </source>
</evidence>
<dbReference type="InterPro" id="IPR043597">
    <property type="entry name" value="TPH_dom"/>
</dbReference>
<evidence type="ECO:0000256" key="3">
    <source>
        <dbReference type="ARBA" id="ARBA00023069"/>
    </source>
</evidence>
<accession>A0ABY6KYU0</accession>
<comment type="similarity">
    <text evidence="5">Belongs to the CFAP53 family.</text>
</comment>
<evidence type="ECO:0000313" key="11">
    <source>
        <dbReference type="Proteomes" id="UP001235939"/>
    </source>
</evidence>
<dbReference type="InterPro" id="IPR043502">
    <property type="entry name" value="DNA/RNA_pol_sf"/>
</dbReference>
<keyword evidence="11" id="KW-1185">Reference proteome</keyword>
<dbReference type="InterPro" id="IPR000477">
    <property type="entry name" value="RT_dom"/>
</dbReference>
<evidence type="ECO:0000259" key="9">
    <source>
        <dbReference type="Pfam" id="PF13868"/>
    </source>
</evidence>
<keyword evidence="4" id="KW-0966">Cell projection</keyword>
<evidence type="ECO:0000256" key="1">
    <source>
        <dbReference type="ARBA" id="ARBA00004138"/>
    </source>
</evidence>
<gene>
    <name evidence="10" type="ORF">LAZ67_11001259</name>
</gene>
<protein>
    <recommendedName>
        <fullName evidence="6">Cilia- and flagella-associated protein 53</fullName>
    </recommendedName>
</protein>
<dbReference type="InterPro" id="IPR043596">
    <property type="entry name" value="CFAP53/TCHP"/>
</dbReference>
<evidence type="ECO:0000256" key="2">
    <source>
        <dbReference type="ARBA" id="ARBA00023054"/>
    </source>
</evidence>
<dbReference type="PANTHER" id="PTHR31183">
    <property type="entry name" value="TRICHOPLEIN KERATIN FILAMENT-BINDING PROTEIN FAMILY MEMBER"/>
    <property type="match status" value="1"/>
</dbReference>
<feature type="coiled-coil region" evidence="7">
    <location>
        <begin position="214"/>
        <end position="281"/>
    </location>
</feature>
<sequence>MPKFPRKKNNNNIREIAQRHCKVKLKLTRNQKCAGAIVSTPAVADRRRPPMPIVAAVIPFSGKVACKITFNCRNSNFKMVELSELSYYRYCRITVCYLIGRRSGHRNMVELSPSVELGMHSSKSSLAASNEPLATFRAMDLRHQYRHAQREAARILQLRQDQLELRRDRHQDVPSIQLIDPHHVWIRLHQLVLEEEEELRRALLECQDTPQERMAKMLQKLKEIKQKREAEREAFVKEKRDQQFRNNTPELRPFLSQKMVRQVCTERMEQLQIKKQIQEEELAREQMFAELWKKDAEAKTFAEQSRQEKCRKRNKDTQAILLEQIKALEEHRAVKRKLILEEAELMKEQRRIMQLEEQYFVLRRRRQQEQHRRVLDRELRRKLTRVHRELREDLELEKKLLDDILKQTDSQEEQQAAAARRKKELWEEQKQYRSYLADLAAKSQEQERTAERVYQADNDAMWERREREWRQWEQARDKLRCECISGTYEIIQEHRRIDDTLDCLRGARFYSSMDLQSGYWQIDVEESDREKTAFITPDGLYEFKVMPFGLCKCSSYLRANDR</sequence>
<dbReference type="Gene3D" id="3.30.70.270">
    <property type="match status" value="1"/>
</dbReference>
<evidence type="ECO:0000256" key="4">
    <source>
        <dbReference type="ARBA" id="ARBA00023273"/>
    </source>
</evidence>
<evidence type="ECO:0000256" key="7">
    <source>
        <dbReference type="SAM" id="Coils"/>
    </source>
</evidence>
<keyword evidence="2 7" id="KW-0175">Coiled coil</keyword>
<evidence type="ECO:0000256" key="5">
    <source>
        <dbReference type="ARBA" id="ARBA00033747"/>
    </source>
</evidence>
<dbReference type="InterPro" id="IPR043128">
    <property type="entry name" value="Rev_trsase/Diguanyl_cyclase"/>
</dbReference>
<reference evidence="10 11" key="1">
    <citation type="submission" date="2022-01" db="EMBL/GenBank/DDBJ databases">
        <title>A chromosomal length assembly of Cordylochernes scorpioides.</title>
        <authorList>
            <person name="Zeh D."/>
            <person name="Zeh J."/>
        </authorList>
    </citation>
    <scope>NUCLEOTIDE SEQUENCE [LARGE SCALE GENOMIC DNA]</scope>
    <source>
        <strain evidence="10">IN4F17</strain>
        <tissue evidence="10">Whole Body</tissue>
    </source>
</reference>
<organism evidence="10 11">
    <name type="scientific">Cordylochernes scorpioides</name>
    <dbReference type="NCBI Taxonomy" id="51811"/>
    <lineage>
        <taxon>Eukaryota</taxon>
        <taxon>Metazoa</taxon>
        <taxon>Ecdysozoa</taxon>
        <taxon>Arthropoda</taxon>
        <taxon>Chelicerata</taxon>
        <taxon>Arachnida</taxon>
        <taxon>Pseudoscorpiones</taxon>
        <taxon>Cheliferoidea</taxon>
        <taxon>Chernetidae</taxon>
        <taxon>Cordylochernes</taxon>
    </lineage>
</organism>
<dbReference type="PANTHER" id="PTHR31183:SF1">
    <property type="entry name" value="CILIA- AND FLAGELLA-ASSOCIATED PROTEIN 53"/>
    <property type="match status" value="1"/>
</dbReference>
<keyword evidence="3" id="KW-0969">Cilium</keyword>
<dbReference type="EMBL" id="CP092873">
    <property type="protein sequence ID" value="UYV73883.1"/>
    <property type="molecule type" value="Genomic_DNA"/>
</dbReference>
<dbReference type="Gene3D" id="3.10.10.10">
    <property type="entry name" value="HIV Type 1 Reverse Transcriptase, subunit A, domain 1"/>
    <property type="match status" value="1"/>
</dbReference>
<dbReference type="Proteomes" id="UP001235939">
    <property type="component" value="Chromosome 11"/>
</dbReference>
<proteinExistence type="inferred from homology"/>
<feature type="domain" description="Reverse transcriptase" evidence="8">
    <location>
        <begin position="498"/>
        <end position="554"/>
    </location>
</feature>
<dbReference type="SUPFAM" id="SSF56672">
    <property type="entry name" value="DNA/RNA polymerases"/>
    <property type="match status" value="1"/>
</dbReference>
<dbReference type="Pfam" id="PF13868">
    <property type="entry name" value="TPH"/>
    <property type="match status" value="1"/>
</dbReference>
<comment type="subcellular location">
    <subcellularLocation>
        <location evidence="1">Cell projection</location>
        <location evidence="1">Cilium</location>
    </subcellularLocation>
</comment>
<dbReference type="Pfam" id="PF00078">
    <property type="entry name" value="RVT_1"/>
    <property type="match status" value="1"/>
</dbReference>